<dbReference type="EMBL" id="LLXL01001054">
    <property type="protein sequence ID" value="PKK66736.1"/>
    <property type="molecule type" value="Genomic_DNA"/>
</dbReference>
<evidence type="ECO:0000313" key="3">
    <source>
        <dbReference type="Proteomes" id="UP000233469"/>
    </source>
</evidence>
<sequence>MIAKFRLLQLDFRLELSISPASFDLIIFDDDFVLEREVCEALGYEDDFVLEREVREALGDLKVLGDEEDDFVLKKDRKVSDDVLEPRIRKVPYFCSDCEGMLVTPRTKNRHELLSQLLSDVSEDNEPSEVLENTENINDESSQLTILNEQRVDRLPRRCRSRYISTRVFISNIGNIEQDLSLRESTAKDQSEDVNEDNKSNGDDELENNNSETFEDYSCPSFKSY</sequence>
<evidence type="ECO:0000256" key="1">
    <source>
        <dbReference type="SAM" id="MobiDB-lite"/>
    </source>
</evidence>
<proteinExistence type="predicted"/>
<reference evidence="2 3" key="2">
    <citation type="submission" date="2017-10" db="EMBL/GenBank/DDBJ databases">
        <title>Extensive intraspecific genome diversity in a model arbuscular mycorrhizal fungus.</title>
        <authorList>
            <person name="Chen E.C.H."/>
            <person name="Morin E."/>
            <person name="Baudet D."/>
            <person name="Noel J."/>
            <person name="Ndikumana S."/>
            <person name="Charron P."/>
            <person name="St-Onge C."/>
            <person name="Giorgi J."/>
            <person name="Grigoriev I.V."/>
            <person name="Roux C."/>
            <person name="Martin F.M."/>
            <person name="Corradi N."/>
        </authorList>
    </citation>
    <scope>NUCLEOTIDE SEQUENCE [LARGE SCALE GENOMIC DNA]</scope>
    <source>
        <strain evidence="2 3">C2</strain>
    </source>
</reference>
<protein>
    <submittedName>
        <fullName evidence="2">Uncharacterized protein</fullName>
    </submittedName>
</protein>
<name>A0A2N1MYP3_9GLOM</name>
<gene>
    <name evidence="2" type="ORF">RhiirC2_784405</name>
</gene>
<evidence type="ECO:0000313" key="2">
    <source>
        <dbReference type="EMBL" id="PKK66736.1"/>
    </source>
</evidence>
<feature type="compositionally biased region" description="Basic and acidic residues" evidence="1">
    <location>
        <begin position="183"/>
        <end position="202"/>
    </location>
</feature>
<dbReference type="Proteomes" id="UP000233469">
    <property type="component" value="Unassembled WGS sequence"/>
</dbReference>
<dbReference type="VEuPathDB" id="FungiDB:RhiirFUN_016359"/>
<dbReference type="VEuPathDB" id="FungiDB:RhiirA1_463499"/>
<reference evidence="2 3" key="1">
    <citation type="submission" date="2016-04" db="EMBL/GenBank/DDBJ databases">
        <title>Genome analyses suggest a sexual origin of heterokaryosis in a supposedly ancient asexual fungus.</title>
        <authorList>
            <person name="Ropars J."/>
            <person name="Sedzielewska K."/>
            <person name="Noel J."/>
            <person name="Charron P."/>
            <person name="Farinelli L."/>
            <person name="Marton T."/>
            <person name="Kruger M."/>
            <person name="Pelin A."/>
            <person name="Brachmann A."/>
            <person name="Corradi N."/>
        </authorList>
    </citation>
    <scope>NUCLEOTIDE SEQUENCE [LARGE SCALE GENOMIC DNA]</scope>
    <source>
        <strain evidence="2 3">C2</strain>
    </source>
</reference>
<dbReference type="AlphaFoldDB" id="A0A2N1MYP3"/>
<dbReference type="VEuPathDB" id="FungiDB:RhiirA1_486566"/>
<organism evidence="2 3">
    <name type="scientific">Rhizophagus irregularis</name>
    <dbReference type="NCBI Taxonomy" id="588596"/>
    <lineage>
        <taxon>Eukaryota</taxon>
        <taxon>Fungi</taxon>
        <taxon>Fungi incertae sedis</taxon>
        <taxon>Mucoromycota</taxon>
        <taxon>Glomeromycotina</taxon>
        <taxon>Glomeromycetes</taxon>
        <taxon>Glomerales</taxon>
        <taxon>Glomeraceae</taxon>
        <taxon>Rhizophagus</taxon>
    </lineage>
</organism>
<feature type="region of interest" description="Disordered" evidence="1">
    <location>
        <begin position="183"/>
        <end position="225"/>
    </location>
</feature>
<comment type="caution">
    <text evidence="2">The sequence shown here is derived from an EMBL/GenBank/DDBJ whole genome shotgun (WGS) entry which is preliminary data.</text>
</comment>
<accession>A0A2N1MYP3</accession>